<dbReference type="GeneID" id="19199935"/>
<feature type="region of interest" description="Disordered" evidence="1">
    <location>
        <begin position="281"/>
        <end position="305"/>
    </location>
</feature>
<comment type="caution">
    <text evidence="2">The sequence shown here is derived from an EMBL/GenBank/DDBJ whole genome shotgun (WGS) entry which is preliminary data.</text>
</comment>
<feature type="region of interest" description="Disordered" evidence="1">
    <location>
        <begin position="228"/>
        <end position="261"/>
    </location>
</feature>
<feature type="compositionally biased region" description="Low complexity" evidence="1">
    <location>
        <begin position="361"/>
        <end position="372"/>
    </location>
</feature>
<accession>A0A5M3MJZ2</accession>
<sequence length="681" mass="74605">MALVSANPSSSHPDLHTVHARLKHIHTALASYQPIHAEPPVIDSTTDQESTNQGQSTTKEGVPGLRFLREEVKRDLDVLTKFLAGEDARHQPPLSTNAPYLIAVWNELLTARPVVQSVYKNFFPSDPHQDDKNNKSSRAERRKQRGTWTGVKVDIVADSGKEWIRVNTIKNARILVEFREQDSYLTSSESESDDEPRNSVHRANGLRPPALDNSVLKMARALLAAAQDNPVPGTGGTPRVTLRLTRLSPEPAPGSGEATDPRIGKTIETLQEMGINVLLGEGSGPDDSSLAPHSEPVASSMTREVTPRPTRCINLDLSFVIALISDITHSPVPSTEEEAQERYVPSQRYRDWKIKRLQQLSTTSDPTHSTDSLVNDESSQQRWNGDDTTIHSRALAAQAVQEIYRGLLQDVQERLSSIYPGLDSVEFWMTWEARRRCLQIVGKIGGLRERLRAAALFPPSSNVGDEGDTGVPVDDELMKQYWATSRYAQGLLPILPIRFFPSALPPEVNSADDSAQTPPPFFRALENTCRTLLAPDEVLALGSTDPPLPSASSPPYSEDAAPPAVNTDNAQEEPGEIPAAAVLRSCPRLTVHTVQSLLWGAARGWTTLTTNRSSVRTVLREVRRATGDSWFSYHSEPPARGPLDGSTSAADAAIWIADPRSLAEGMRSDAGDFNGEVDVEA</sequence>
<protein>
    <recommendedName>
        <fullName evidence="4">DUF1308 domain-containing protein</fullName>
    </recommendedName>
</protein>
<feature type="region of interest" description="Disordered" evidence="1">
    <location>
        <begin position="360"/>
        <end position="385"/>
    </location>
</feature>
<dbReference type="Proteomes" id="UP000053558">
    <property type="component" value="Unassembled WGS sequence"/>
</dbReference>
<dbReference type="KEGG" id="cput:CONPUDRAFT_125876"/>
<feature type="compositionally biased region" description="Basic and acidic residues" evidence="1">
    <location>
        <begin position="127"/>
        <end position="139"/>
    </location>
</feature>
<gene>
    <name evidence="2" type="ORF">CONPUDRAFT_125876</name>
</gene>
<evidence type="ECO:0000256" key="1">
    <source>
        <dbReference type="SAM" id="MobiDB-lite"/>
    </source>
</evidence>
<feature type="region of interest" description="Disordered" evidence="1">
    <location>
        <begin position="122"/>
        <end position="145"/>
    </location>
</feature>
<dbReference type="OMA" id="RRWIRVN"/>
<evidence type="ECO:0000313" key="3">
    <source>
        <dbReference type="Proteomes" id="UP000053558"/>
    </source>
</evidence>
<dbReference type="PANTHER" id="PTHR13379">
    <property type="entry name" value="UNCHARACTERIZED DUF1308"/>
    <property type="match status" value="1"/>
</dbReference>
<feature type="compositionally biased region" description="Polar residues" evidence="1">
    <location>
        <begin position="43"/>
        <end position="59"/>
    </location>
</feature>
<name>A0A5M3MJZ2_CONPW</name>
<dbReference type="PANTHER" id="PTHR13379:SF0">
    <property type="entry name" value="UPF0415 PROTEIN C7ORF25"/>
    <property type="match status" value="1"/>
</dbReference>
<evidence type="ECO:0000313" key="2">
    <source>
        <dbReference type="EMBL" id="EIW79548.1"/>
    </source>
</evidence>
<dbReference type="RefSeq" id="XP_007769939.1">
    <property type="nucleotide sequence ID" value="XM_007771749.1"/>
</dbReference>
<feature type="region of interest" description="Disordered" evidence="1">
    <location>
        <begin position="183"/>
        <end position="210"/>
    </location>
</feature>
<feature type="compositionally biased region" description="Polar residues" evidence="1">
    <location>
        <begin position="373"/>
        <end position="383"/>
    </location>
</feature>
<organism evidence="2 3">
    <name type="scientific">Coniophora puteana (strain RWD-64-598)</name>
    <name type="common">Brown rot fungus</name>
    <dbReference type="NCBI Taxonomy" id="741705"/>
    <lineage>
        <taxon>Eukaryota</taxon>
        <taxon>Fungi</taxon>
        <taxon>Dikarya</taxon>
        <taxon>Basidiomycota</taxon>
        <taxon>Agaricomycotina</taxon>
        <taxon>Agaricomycetes</taxon>
        <taxon>Agaricomycetidae</taxon>
        <taxon>Boletales</taxon>
        <taxon>Coniophorineae</taxon>
        <taxon>Coniophoraceae</taxon>
        <taxon>Coniophora</taxon>
    </lineage>
</organism>
<dbReference type="EMBL" id="JH711580">
    <property type="protein sequence ID" value="EIW79548.1"/>
    <property type="molecule type" value="Genomic_DNA"/>
</dbReference>
<feature type="region of interest" description="Disordered" evidence="1">
    <location>
        <begin position="540"/>
        <end position="572"/>
    </location>
</feature>
<proteinExistence type="predicted"/>
<reference evidence="3" key="1">
    <citation type="journal article" date="2012" name="Science">
        <title>The Paleozoic origin of enzymatic lignin decomposition reconstructed from 31 fungal genomes.</title>
        <authorList>
            <person name="Floudas D."/>
            <person name="Binder M."/>
            <person name="Riley R."/>
            <person name="Barry K."/>
            <person name="Blanchette R.A."/>
            <person name="Henrissat B."/>
            <person name="Martinez A.T."/>
            <person name="Otillar R."/>
            <person name="Spatafora J.W."/>
            <person name="Yadav J.S."/>
            <person name="Aerts A."/>
            <person name="Benoit I."/>
            <person name="Boyd A."/>
            <person name="Carlson A."/>
            <person name="Copeland A."/>
            <person name="Coutinho P.M."/>
            <person name="de Vries R.P."/>
            <person name="Ferreira P."/>
            <person name="Findley K."/>
            <person name="Foster B."/>
            <person name="Gaskell J."/>
            <person name="Glotzer D."/>
            <person name="Gorecki P."/>
            <person name="Heitman J."/>
            <person name="Hesse C."/>
            <person name="Hori C."/>
            <person name="Igarashi K."/>
            <person name="Jurgens J.A."/>
            <person name="Kallen N."/>
            <person name="Kersten P."/>
            <person name="Kohler A."/>
            <person name="Kuees U."/>
            <person name="Kumar T.K.A."/>
            <person name="Kuo A."/>
            <person name="LaButti K."/>
            <person name="Larrondo L.F."/>
            <person name="Lindquist E."/>
            <person name="Ling A."/>
            <person name="Lombard V."/>
            <person name="Lucas S."/>
            <person name="Lundell T."/>
            <person name="Martin R."/>
            <person name="McLaughlin D.J."/>
            <person name="Morgenstern I."/>
            <person name="Morin E."/>
            <person name="Murat C."/>
            <person name="Nagy L.G."/>
            <person name="Nolan M."/>
            <person name="Ohm R.A."/>
            <person name="Patyshakuliyeva A."/>
            <person name="Rokas A."/>
            <person name="Ruiz-Duenas F.J."/>
            <person name="Sabat G."/>
            <person name="Salamov A."/>
            <person name="Samejima M."/>
            <person name="Schmutz J."/>
            <person name="Slot J.C."/>
            <person name="St John F."/>
            <person name="Stenlid J."/>
            <person name="Sun H."/>
            <person name="Sun S."/>
            <person name="Syed K."/>
            <person name="Tsang A."/>
            <person name="Wiebenga A."/>
            <person name="Young D."/>
            <person name="Pisabarro A."/>
            <person name="Eastwood D.C."/>
            <person name="Martin F."/>
            <person name="Cullen D."/>
            <person name="Grigoriev I.V."/>
            <person name="Hibbett D.S."/>
        </authorList>
    </citation>
    <scope>NUCLEOTIDE SEQUENCE [LARGE SCALE GENOMIC DNA]</scope>
    <source>
        <strain evidence="3">RWD-64-598 SS2</strain>
    </source>
</reference>
<evidence type="ECO:0008006" key="4">
    <source>
        <dbReference type="Google" id="ProtNLM"/>
    </source>
</evidence>
<dbReference type="OrthoDB" id="14527at2759"/>
<feature type="region of interest" description="Disordered" evidence="1">
    <location>
        <begin position="39"/>
        <end position="63"/>
    </location>
</feature>
<keyword evidence="3" id="KW-1185">Reference proteome</keyword>
<dbReference type="AlphaFoldDB" id="A0A5M3MJZ2"/>